<feature type="coiled-coil region" evidence="2">
    <location>
        <begin position="759"/>
        <end position="786"/>
    </location>
</feature>
<feature type="coiled-coil region" evidence="2">
    <location>
        <begin position="350"/>
        <end position="377"/>
    </location>
</feature>
<protein>
    <recommendedName>
        <fullName evidence="8">CCDC144C-like coiled-coil domain-containing protein</fullName>
    </recommendedName>
</protein>
<organism evidence="6 7">
    <name type="scientific">Muntiacus muntjak</name>
    <name type="common">Barking deer</name>
    <name type="synonym">Indian muntjac</name>
    <dbReference type="NCBI Taxonomy" id="9888"/>
    <lineage>
        <taxon>Eukaryota</taxon>
        <taxon>Metazoa</taxon>
        <taxon>Chordata</taxon>
        <taxon>Craniata</taxon>
        <taxon>Vertebrata</taxon>
        <taxon>Euteleostomi</taxon>
        <taxon>Mammalia</taxon>
        <taxon>Eutheria</taxon>
        <taxon>Laurasiatheria</taxon>
        <taxon>Artiodactyla</taxon>
        <taxon>Ruminantia</taxon>
        <taxon>Pecora</taxon>
        <taxon>Cervidae</taxon>
        <taxon>Muntiacinae</taxon>
        <taxon>Muntiacus</taxon>
    </lineage>
</organism>
<feature type="domain" description="CCDC144C-like coiled-coil" evidence="5">
    <location>
        <begin position="573"/>
        <end position="1065"/>
    </location>
</feature>
<feature type="domain" description="DUF3496" evidence="4">
    <location>
        <begin position="1107"/>
        <end position="1145"/>
    </location>
</feature>
<evidence type="ECO:0000256" key="2">
    <source>
        <dbReference type="SAM" id="Coils"/>
    </source>
</evidence>
<keyword evidence="7" id="KW-1185">Reference proteome</keyword>
<dbReference type="PANTHER" id="PTHR24147">
    <property type="entry name" value="ANKYRIN REPEAT DOMAIN 36-RELATED"/>
    <property type="match status" value="1"/>
</dbReference>
<keyword evidence="1 2" id="KW-0175">Coiled coil</keyword>
<feature type="compositionally biased region" description="Basic and acidic residues" evidence="3">
    <location>
        <begin position="396"/>
        <end position="405"/>
    </location>
</feature>
<comment type="caution">
    <text evidence="6">The sequence shown here is derived from an EMBL/GenBank/DDBJ whole genome shotgun (WGS) entry which is preliminary data.</text>
</comment>
<evidence type="ECO:0008006" key="8">
    <source>
        <dbReference type="Google" id="ProtNLM"/>
    </source>
</evidence>
<feature type="coiled-coil region" evidence="2">
    <location>
        <begin position="526"/>
        <end position="613"/>
    </location>
</feature>
<feature type="coiled-coil region" evidence="2">
    <location>
        <begin position="681"/>
        <end position="733"/>
    </location>
</feature>
<evidence type="ECO:0000256" key="3">
    <source>
        <dbReference type="SAM" id="MobiDB-lite"/>
    </source>
</evidence>
<name>A0A5N3VJ77_MUNMU</name>
<feature type="coiled-coil region" evidence="2">
    <location>
        <begin position="812"/>
        <end position="987"/>
    </location>
</feature>
<evidence type="ECO:0000313" key="7">
    <source>
        <dbReference type="Proteomes" id="UP000326458"/>
    </source>
</evidence>
<evidence type="ECO:0000259" key="4">
    <source>
        <dbReference type="Pfam" id="PF12001"/>
    </source>
</evidence>
<accession>A0A5N3VJ77</accession>
<dbReference type="AlphaFoldDB" id="A0A5N3VJ77"/>
<evidence type="ECO:0000256" key="1">
    <source>
        <dbReference type="ARBA" id="ARBA00023054"/>
    </source>
</evidence>
<evidence type="ECO:0000313" key="6">
    <source>
        <dbReference type="EMBL" id="KAB0349311.1"/>
    </source>
</evidence>
<dbReference type="InterPro" id="IPR021885">
    <property type="entry name" value="DUF3496"/>
</dbReference>
<feature type="non-terminal residue" evidence="6">
    <location>
        <position position="1"/>
    </location>
</feature>
<evidence type="ECO:0000259" key="5">
    <source>
        <dbReference type="Pfam" id="PF14915"/>
    </source>
</evidence>
<dbReference type="InterPro" id="IPR050657">
    <property type="entry name" value="Ankyrin_repeat_domain"/>
</dbReference>
<dbReference type="InterPro" id="IPR039497">
    <property type="entry name" value="CC144C-like_CC_dom"/>
</dbReference>
<feature type="region of interest" description="Disordered" evidence="3">
    <location>
        <begin position="396"/>
        <end position="426"/>
    </location>
</feature>
<feature type="region of interest" description="Disordered" evidence="3">
    <location>
        <begin position="322"/>
        <end position="345"/>
    </location>
</feature>
<reference evidence="6 7" key="1">
    <citation type="submission" date="2019-06" db="EMBL/GenBank/DDBJ databases">
        <title>Discovery of a novel chromosome fission-fusion reversal in muntjac.</title>
        <authorList>
            <person name="Mudd A.B."/>
            <person name="Bredeson J.V."/>
            <person name="Baum R."/>
            <person name="Hockemeyer D."/>
            <person name="Rokhsar D.S."/>
        </authorList>
    </citation>
    <scope>NUCLEOTIDE SEQUENCE [LARGE SCALE GENOMIC DNA]</scope>
    <source>
        <strain evidence="6">UTSW_UCB_Mm</strain>
        <tissue evidence="6">Fibroblast cell line</tissue>
    </source>
</reference>
<gene>
    <name evidence="6" type="ORF">FD754_014168</name>
</gene>
<proteinExistence type="predicted"/>
<dbReference type="Pfam" id="PF12001">
    <property type="entry name" value="DUF3496"/>
    <property type="match status" value="1"/>
</dbReference>
<feature type="compositionally biased region" description="Acidic residues" evidence="3">
    <location>
        <begin position="406"/>
        <end position="415"/>
    </location>
</feature>
<dbReference type="Pfam" id="PF14915">
    <property type="entry name" value="CCDC144C"/>
    <property type="match status" value="1"/>
</dbReference>
<dbReference type="Proteomes" id="UP000326458">
    <property type="component" value="Unassembled WGS sequence"/>
</dbReference>
<dbReference type="PANTHER" id="PTHR24147:SF60">
    <property type="entry name" value="ANKYRIN REPEAT DOMAIN-CONTAINING PROTEIN 26-RELATED"/>
    <property type="match status" value="1"/>
</dbReference>
<dbReference type="EMBL" id="VCEA01000002">
    <property type="protein sequence ID" value="KAB0349311.1"/>
    <property type="molecule type" value="Genomic_DNA"/>
</dbReference>
<sequence length="1176" mass="136193">PHEYCSRPLPTHASTRDSWKIKLKNIKYNTHDHNVCPSSCPLNQQCYPTISSSASPFFSCYWSSTALSLSNETCQRAGHLKVDDQCLLMSQSTTKNQSTSTEFGQIIVTDTVKTNIAAVFLVGNSMLHDLCQSQVPENKESEQGLSAELDLEMISEEEQEKLDGIGNNHSQKMCIKQGKLEWTDKLKAIRNELKQKFGEICEKYKITVCPEEDPPSFPEQKEPSLENVFPLSVNFGSLGYACQSPSKLCFTENKVDIEKDQLDIEHMFIKIEESFNNDTENKKVGDLVVTFEVKEDQEFDMQMLQNMRQNPTNWKLDIGQTHHKDKSMEPELENGSSLPKSHRTSKVYVNEGLQKDMQRFKNEIDMLQVELLALEEENSTFKRGRGSFALALVEGEQKHQSREVEVPDNEYDAADESGLKSGRNSNQECTAMENERFDSTGPAGKSLNSPLLYLEVKERIDYVNHLDDLPQSSENDSEDDDVLYSMNSMLQVEPLGLGCKDSVSLLKIRDTILSYERSVALNKSHCELLRGKIKKMESKVSGLQKELSETKEVKSQLEHQKVDWEREFNRLRFTLKQEEENRRNANMLYEKMREQLRRKEDEYSKEVEVTQRLALTFRALEMKLKMERSHPNQRTSRVEDLMKRLQLTHIFNFLLSRIITANELIDVSDSCEDTKALLLKKHMLQDEIAMLRLQRDAVKNQHRAKEENYFEDIEILKVKNDDLQKAVKLTEETLTQTISHGTGQLNALTAENTMPNSKLENKKESKQRLETEVKSYRSRLAAALHDHDQGQTSKRDVELAFQRAKEEWLCLQDKMESDVAHLKENNEMLSQQLSEAESEFNKLKIKLHYTRDDLREKTLTLERVQRDLSQVECQKQKIEHMYHKEQGKLSKYIGKQESLEERLSQLQSENMLLRQQLDDAQKRADSKEKTVISIQDQFQQIVGKLQAESEKQGLMLEERNEELINECNHLKERMHQYKNEKAEGEVNRNLLERSEHWLEYVKISELIKASNKKGKENVSTLFPQQLRQELDDTVKKLSMSDASLKDMSWCRVTLEAEARDLKNKFKVQLCQLTSQVCRKLNGMFIHMHSTCLASMDTRSSEPQKSYRNEYDNSNKAGLEKYKQLYLEECEVRKSLEDKLDKQQGSLWAHLPFSLTPILSSPRGDLLPGEPQRRALL</sequence>